<dbReference type="InterPro" id="IPR016161">
    <property type="entry name" value="Ald_DH/histidinol_DH"/>
</dbReference>
<evidence type="ECO:0000256" key="6">
    <source>
        <dbReference type="ARBA" id="ARBA00023002"/>
    </source>
</evidence>
<evidence type="ECO:0000313" key="16">
    <source>
        <dbReference type="Proteomes" id="UP000471031"/>
    </source>
</evidence>
<dbReference type="InterPro" id="IPR001692">
    <property type="entry name" value="Histidinol_DH_CS"/>
</dbReference>
<dbReference type="FunFam" id="3.40.50.1980:FF:000026">
    <property type="entry name" value="Histidinol dehydrogenase"/>
    <property type="match status" value="1"/>
</dbReference>
<evidence type="ECO:0000256" key="7">
    <source>
        <dbReference type="ARBA" id="ARBA00049489"/>
    </source>
</evidence>
<comment type="cofactor">
    <cofactor evidence="8 13">
        <name>Zn(2+)</name>
        <dbReference type="ChEBI" id="CHEBI:29105"/>
    </cofactor>
    <text evidence="8 13">Binds 1 zinc ion per subunit.</text>
</comment>
<evidence type="ECO:0000256" key="3">
    <source>
        <dbReference type="ARBA" id="ARBA00012965"/>
    </source>
</evidence>
<dbReference type="PRINTS" id="PR00083">
    <property type="entry name" value="HOLDHDRGNASE"/>
</dbReference>
<feature type="binding site" evidence="8 12">
    <location>
        <position position="255"/>
    </location>
    <ligand>
        <name>substrate</name>
    </ligand>
</feature>
<feature type="binding site" evidence="8 11">
    <location>
        <position position="210"/>
    </location>
    <ligand>
        <name>NAD(+)</name>
        <dbReference type="ChEBI" id="CHEBI:57540"/>
    </ligand>
</feature>
<sequence length="426" mass="45723">MVRRISYPSAEADAYLQKKSFDDAQVAERVAEVVANVRSRGTSALFEYTKRFDGAEVNEANFRVGDDEIEAAYGQVDPDVLTALRRACENIRRFHQKQLRPSWIEPETDGTMLGQLIRPLERVGVYVPGGLASYPSSVLMNAVTAKVAGVPQVVMATPPGKDGSINPYSLVAAREAGVDEIYRMGGAQAVAAMAFGVGLKAVDKITGPGNIYVTLAKKQVYGTVDIDMLAGPSEVLVIADESASPAYVAADFLSQAEHDVRAATVLVTPSAALAEAVEAEIERQLAPLPRRAIMEQALRDNGAIFIVDDLAQACQVSNRFAPEHLEVLTETPFALLGQLTQAGAIFLGPYSPEPVGDYFAGPNHVLPTGGTARFYSPLNVDTFQKKTSVIAYSKARFDLDARDIIALAKAEGLDAHANAIAVRLEK</sequence>
<reference evidence="15 16" key="1">
    <citation type="submission" date="2020-01" db="EMBL/GenBank/DDBJ databases">
        <title>Whole genome sequence of Heliobacterium gestii DSM 11169.</title>
        <authorList>
            <person name="Kyndt J.A."/>
            <person name="Meyer T.E."/>
        </authorList>
    </citation>
    <scope>NUCLEOTIDE SEQUENCE [LARGE SCALE GENOMIC DNA]</scope>
    <source>
        <strain evidence="15 16">DSM 11169</strain>
    </source>
</reference>
<dbReference type="GO" id="GO:0004399">
    <property type="term" value="F:histidinol dehydrogenase activity"/>
    <property type="evidence" value="ECO:0007669"/>
    <property type="project" value="UniProtKB-UniRule"/>
</dbReference>
<dbReference type="GO" id="GO:0005829">
    <property type="term" value="C:cytosol"/>
    <property type="evidence" value="ECO:0007669"/>
    <property type="project" value="TreeGrafter"/>
</dbReference>
<evidence type="ECO:0000256" key="1">
    <source>
        <dbReference type="ARBA" id="ARBA00003850"/>
    </source>
</evidence>
<feature type="binding site" evidence="8 12">
    <location>
        <position position="357"/>
    </location>
    <ligand>
        <name>substrate</name>
    </ligand>
</feature>
<dbReference type="AlphaFoldDB" id="A0A845LHJ2"/>
<evidence type="ECO:0000256" key="8">
    <source>
        <dbReference type="HAMAP-Rule" id="MF_01024"/>
    </source>
</evidence>
<keyword evidence="8" id="KW-0028">Amino-acid biosynthesis</keyword>
<keyword evidence="8 11" id="KW-0520">NAD</keyword>
<keyword evidence="4 8" id="KW-0479">Metal-binding</keyword>
<name>A0A845LHJ2_HELGE</name>
<feature type="binding site" evidence="8 12">
    <location>
        <position position="416"/>
    </location>
    <ligand>
        <name>substrate</name>
    </ligand>
</feature>
<keyword evidence="6 8" id="KW-0560">Oxidoreductase</keyword>
<dbReference type="GO" id="GO:0008270">
    <property type="term" value="F:zinc ion binding"/>
    <property type="evidence" value="ECO:0007669"/>
    <property type="project" value="UniProtKB-UniRule"/>
</dbReference>
<keyword evidence="8" id="KW-0368">Histidine biosynthesis</keyword>
<accession>A0A845LHJ2</accession>
<evidence type="ECO:0000256" key="12">
    <source>
        <dbReference type="PIRSR" id="PIRSR000099-3"/>
    </source>
</evidence>
<dbReference type="CDD" id="cd06572">
    <property type="entry name" value="Histidinol_dh"/>
    <property type="match status" value="1"/>
</dbReference>
<dbReference type="Pfam" id="PF00815">
    <property type="entry name" value="Histidinol_dh"/>
    <property type="match status" value="1"/>
</dbReference>
<feature type="binding site" evidence="8 13">
    <location>
        <position position="416"/>
    </location>
    <ligand>
        <name>Zn(2+)</name>
        <dbReference type="ChEBI" id="CHEBI:29105"/>
    </ligand>
</feature>
<dbReference type="PROSITE" id="PS00611">
    <property type="entry name" value="HISOL_DEHYDROGENASE"/>
    <property type="match status" value="1"/>
</dbReference>
<comment type="catalytic activity">
    <reaction evidence="7 8">
        <text>L-histidinol + 2 NAD(+) + H2O = L-histidine + 2 NADH + 3 H(+)</text>
        <dbReference type="Rhea" id="RHEA:20641"/>
        <dbReference type="ChEBI" id="CHEBI:15377"/>
        <dbReference type="ChEBI" id="CHEBI:15378"/>
        <dbReference type="ChEBI" id="CHEBI:57540"/>
        <dbReference type="ChEBI" id="CHEBI:57595"/>
        <dbReference type="ChEBI" id="CHEBI:57699"/>
        <dbReference type="ChEBI" id="CHEBI:57945"/>
        <dbReference type="EC" id="1.1.1.23"/>
    </reaction>
</comment>
<evidence type="ECO:0000256" key="5">
    <source>
        <dbReference type="ARBA" id="ARBA00022833"/>
    </source>
</evidence>
<feature type="binding site" evidence="8 13">
    <location>
        <position position="258"/>
    </location>
    <ligand>
        <name>Zn(2+)</name>
        <dbReference type="ChEBI" id="CHEBI:29105"/>
    </ligand>
</feature>
<feature type="active site" description="Proton acceptor" evidence="8 10">
    <location>
        <position position="324"/>
    </location>
</feature>
<dbReference type="FunFam" id="3.40.50.1980:FF:000001">
    <property type="entry name" value="Histidinol dehydrogenase"/>
    <property type="match status" value="1"/>
</dbReference>
<dbReference type="Gene3D" id="1.20.5.1300">
    <property type="match status" value="1"/>
</dbReference>
<comment type="similarity">
    <text evidence="2 8 9 14">Belongs to the histidinol dehydrogenase family.</text>
</comment>
<comment type="function">
    <text evidence="1 8">Catalyzes the sequential NAD-dependent oxidations of L-histidinol to L-histidinaldehyde and then to L-histidine.</text>
</comment>
<comment type="pathway">
    <text evidence="8">Amino-acid biosynthesis; L-histidine biosynthesis; L-histidine from 5-phospho-alpha-D-ribose 1-diphosphate: step 9/9.</text>
</comment>
<keyword evidence="5 8" id="KW-0862">Zinc</keyword>
<gene>
    <name evidence="8 15" type="primary">hisD</name>
    <name evidence="15" type="ORF">GTO89_13500</name>
</gene>
<dbReference type="PANTHER" id="PTHR21256">
    <property type="entry name" value="HISTIDINOL DEHYDROGENASE HDH"/>
    <property type="match status" value="1"/>
</dbReference>
<feature type="binding site" evidence="8 12">
    <location>
        <position position="233"/>
    </location>
    <ligand>
        <name>substrate</name>
    </ligand>
</feature>
<dbReference type="GO" id="GO:0051287">
    <property type="term" value="F:NAD binding"/>
    <property type="evidence" value="ECO:0007669"/>
    <property type="project" value="InterPro"/>
</dbReference>
<dbReference type="GO" id="GO:0000105">
    <property type="term" value="P:L-histidine biosynthetic process"/>
    <property type="evidence" value="ECO:0007669"/>
    <property type="project" value="UniProtKB-UniRule"/>
</dbReference>
<dbReference type="Proteomes" id="UP000471031">
    <property type="component" value="Unassembled WGS sequence"/>
</dbReference>
<feature type="binding site" evidence="8 12">
    <location>
        <position position="411"/>
    </location>
    <ligand>
        <name>substrate</name>
    </ligand>
</feature>
<evidence type="ECO:0000256" key="14">
    <source>
        <dbReference type="RuleBase" id="RU004175"/>
    </source>
</evidence>
<evidence type="ECO:0000313" key="15">
    <source>
        <dbReference type="EMBL" id="MZP44049.1"/>
    </source>
</evidence>
<keyword evidence="16" id="KW-1185">Reference proteome</keyword>
<feature type="active site" description="Proton acceptor" evidence="8 10">
    <location>
        <position position="323"/>
    </location>
</feature>
<dbReference type="PIRSF" id="PIRSF000099">
    <property type="entry name" value="Histidinol_dh"/>
    <property type="match status" value="1"/>
</dbReference>
<dbReference type="HAMAP" id="MF_01024">
    <property type="entry name" value="HisD"/>
    <property type="match status" value="1"/>
</dbReference>
<evidence type="ECO:0000256" key="11">
    <source>
        <dbReference type="PIRSR" id="PIRSR000099-2"/>
    </source>
</evidence>
<evidence type="ECO:0000256" key="9">
    <source>
        <dbReference type="PIRNR" id="PIRNR000099"/>
    </source>
</evidence>
<dbReference type="InterPro" id="IPR022695">
    <property type="entry name" value="Histidinol_DH_monofunct"/>
</dbReference>
<evidence type="ECO:0000256" key="13">
    <source>
        <dbReference type="PIRSR" id="PIRSR000099-4"/>
    </source>
</evidence>
<dbReference type="OrthoDB" id="9805269at2"/>
<feature type="binding site" evidence="8 13">
    <location>
        <position position="255"/>
    </location>
    <ligand>
        <name>Zn(2+)</name>
        <dbReference type="ChEBI" id="CHEBI:29105"/>
    </ligand>
</feature>
<evidence type="ECO:0000256" key="2">
    <source>
        <dbReference type="ARBA" id="ARBA00010178"/>
    </source>
</evidence>
<dbReference type="EMBL" id="WXEX01000012">
    <property type="protein sequence ID" value="MZP44049.1"/>
    <property type="molecule type" value="Genomic_DNA"/>
</dbReference>
<feature type="binding site" evidence="8 11">
    <location>
        <position position="126"/>
    </location>
    <ligand>
        <name>NAD(+)</name>
        <dbReference type="ChEBI" id="CHEBI:57540"/>
    </ligand>
</feature>
<dbReference type="RefSeq" id="WP_161262618.1">
    <property type="nucleotide sequence ID" value="NZ_JAFBDC010000011.1"/>
</dbReference>
<proteinExistence type="inferred from homology"/>
<feature type="binding site" evidence="8 12">
    <location>
        <position position="324"/>
    </location>
    <ligand>
        <name>substrate</name>
    </ligand>
</feature>
<dbReference type="SUPFAM" id="SSF53720">
    <property type="entry name" value="ALDH-like"/>
    <property type="match status" value="1"/>
</dbReference>
<feature type="binding site" evidence="8 13">
    <location>
        <position position="357"/>
    </location>
    <ligand>
        <name>Zn(2+)</name>
        <dbReference type="ChEBI" id="CHEBI:29105"/>
    </ligand>
</feature>
<dbReference type="InterPro" id="IPR012131">
    <property type="entry name" value="Hstdl_DH"/>
</dbReference>
<dbReference type="UniPathway" id="UPA00031">
    <property type="reaction ID" value="UER00014"/>
</dbReference>
<feature type="binding site" evidence="8 12">
    <location>
        <position position="258"/>
    </location>
    <ligand>
        <name>substrate</name>
    </ligand>
</feature>
<dbReference type="NCBIfam" id="TIGR00069">
    <property type="entry name" value="hisD"/>
    <property type="match status" value="1"/>
</dbReference>
<dbReference type="Gene3D" id="3.40.50.1980">
    <property type="entry name" value="Nitrogenase molybdenum iron protein domain"/>
    <property type="match status" value="2"/>
</dbReference>
<organism evidence="15 16">
    <name type="scientific">Heliomicrobium gestii</name>
    <name type="common">Heliobacterium gestii</name>
    <dbReference type="NCBI Taxonomy" id="2699"/>
    <lineage>
        <taxon>Bacteria</taxon>
        <taxon>Bacillati</taxon>
        <taxon>Bacillota</taxon>
        <taxon>Clostridia</taxon>
        <taxon>Eubacteriales</taxon>
        <taxon>Heliobacteriaceae</taxon>
        <taxon>Heliomicrobium</taxon>
    </lineage>
</organism>
<evidence type="ECO:0000256" key="10">
    <source>
        <dbReference type="PIRSR" id="PIRSR000099-1"/>
    </source>
</evidence>
<evidence type="ECO:0000256" key="4">
    <source>
        <dbReference type="ARBA" id="ARBA00022723"/>
    </source>
</evidence>
<protein>
    <recommendedName>
        <fullName evidence="3 8">Histidinol dehydrogenase</fullName>
        <shortName evidence="8">HDH</shortName>
        <ecNumber evidence="3 8">1.1.1.23</ecNumber>
    </recommendedName>
</protein>
<dbReference type="EC" id="1.1.1.23" evidence="3 8"/>
<feature type="binding site" evidence="8 11">
    <location>
        <position position="188"/>
    </location>
    <ligand>
        <name>NAD(+)</name>
        <dbReference type="ChEBI" id="CHEBI:57540"/>
    </ligand>
</feature>
<comment type="caution">
    <text evidence="15">The sequence shown here is derived from an EMBL/GenBank/DDBJ whole genome shotgun (WGS) entry which is preliminary data.</text>
</comment>
<dbReference type="PANTHER" id="PTHR21256:SF2">
    <property type="entry name" value="HISTIDINE BIOSYNTHESIS TRIFUNCTIONAL PROTEIN"/>
    <property type="match status" value="1"/>
</dbReference>